<keyword evidence="2" id="KW-1185">Reference proteome</keyword>
<dbReference type="RefSeq" id="WP_311332401.1">
    <property type="nucleotide sequence ID" value="NZ_JAVRHZ010000002.1"/>
</dbReference>
<name>A0ABU2YB82_9FLAO</name>
<proteinExistence type="predicted"/>
<accession>A0ABU2YB82</accession>
<sequence length="142" mass="16760">MKNKKEVSFIKRYSILLLAFIYLLSPIQQPLLEGFHTISHALTQIDSHSHSHTVASKNNHVHDHSHSHEHKLLSFLKKVLTNTTNDHKTQSQFVKYDKHFSEENTEIEQRLLLPYIYNFFYRTSGYINYLTLELPPPKHSFT</sequence>
<dbReference type="EMBL" id="JAVRHZ010000002">
    <property type="protein sequence ID" value="MDT0555451.1"/>
    <property type="molecule type" value="Genomic_DNA"/>
</dbReference>
<comment type="caution">
    <text evidence="1">The sequence shown here is derived from an EMBL/GenBank/DDBJ whole genome shotgun (WGS) entry which is preliminary data.</text>
</comment>
<protein>
    <submittedName>
        <fullName evidence="1">Uncharacterized protein</fullName>
    </submittedName>
</protein>
<reference evidence="1 2" key="1">
    <citation type="submission" date="2023-09" db="EMBL/GenBank/DDBJ databases">
        <authorList>
            <person name="Rey-Velasco X."/>
        </authorList>
    </citation>
    <scope>NUCLEOTIDE SEQUENCE [LARGE SCALE GENOMIC DNA]</scope>
    <source>
        <strain evidence="1 2">W242</strain>
    </source>
</reference>
<organism evidence="1 2">
    <name type="scientific">Patiriisocius hiemis</name>
    <dbReference type="NCBI Taxonomy" id="3075604"/>
    <lineage>
        <taxon>Bacteria</taxon>
        <taxon>Pseudomonadati</taxon>
        <taxon>Bacteroidota</taxon>
        <taxon>Flavobacteriia</taxon>
        <taxon>Flavobacteriales</taxon>
        <taxon>Flavobacteriaceae</taxon>
        <taxon>Patiriisocius</taxon>
    </lineage>
</organism>
<dbReference type="Proteomes" id="UP001254488">
    <property type="component" value="Unassembled WGS sequence"/>
</dbReference>
<gene>
    <name evidence="1" type="ORF">RM538_05510</name>
</gene>
<evidence type="ECO:0000313" key="2">
    <source>
        <dbReference type="Proteomes" id="UP001254488"/>
    </source>
</evidence>
<evidence type="ECO:0000313" key="1">
    <source>
        <dbReference type="EMBL" id="MDT0555451.1"/>
    </source>
</evidence>